<dbReference type="OrthoDB" id="9788221at2"/>
<comment type="similarity">
    <text evidence="1">Belongs to the PhzF family.</text>
</comment>
<sequence length="274" mass="30310">MLIEMYQVDSFASHAFEGNPAGVCISEFPLEENLMLSIAAEMAVSETAFINLSDKWLRWFTPEAEVTLCGHGTLAVAHILRNKGLLSQGQSISFETLSGELTATILHDCIELDFPRYDLNDNSQIDKSLLTALGLKSRQVVSSCYFEDRLIIEVDNEESLFELSPNFNALIKVKGRGIAVTTKSSASDVDFVSRYFAPWVGINEDPVTGSAQCALAEYWKGKLNKESFNVYQASRRGGYLGLRLNGDRVKIQGTAYTTISGTLNLSKLKRVEKS</sequence>
<dbReference type="InterPro" id="IPR003719">
    <property type="entry name" value="Phenazine_PhzF-like"/>
</dbReference>
<evidence type="ECO:0000256" key="2">
    <source>
        <dbReference type="ARBA" id="ARBA00023235"/>
    </source>
</evidence>
<dbReference type="Proteomes" id="UP000002943">
    <property type="component" value="Unassembled WGS sequence"/>
</dbReference>
<dbReference type="eggNOG" id="COG0384">
    <property type="taxonomic scope" value="Bacteria"/>
</dbReference>
<organism evidence="4 5">
    <name type="scientific">Vibrio caribbeanicus ATCC BAA-2122</name>
    <dbReference type="NCBI Taxonomy" id="796620"/>
    <lineage>
        <taxon>Bacteria</taxon>
        <taxon>Pseudomonadati</taxon>
        <taxon>Pseudomonadota</taxon>
        <taxon>Gammaproteobacteria</taxon>
        <taxon>Vibrionales</taxon>
        <taxon>Vibrionaceae</taxon>
        <taxon>Vibrio</taxon>
    </lineage>
</organism>
<protein>
    <submittedName>
        <fullName evidence="4">Predicted epimerase</fullName>
    </submittedName>
</protein>
<evidence type="ECO:0000256" key="3">
    <source>
        <dbReference type="PIRSR" id="PIRSR016184-1"/>
    </source>
</evidence>
<proteinExistence type="inferred from homology"/>
<dbReference type="AlphaFoldDB" id="E3BMM5"/>
<dbReference type="STRING" id="796620.VIBC2010_17505"/>
<dbReference type="SUPFAM" id="SSF54506">
    <property type="entry name" value="Diaminopimelate epimerase-like"/>
    <property type="match status" value="1"/>
</dbReference>
<dbReference type="Pfam" id="PF02567">
    <property type="entry name" value="PhzC-PhzF"/>
    <property type="match status" value="1"/>
</dbReference>
<reference evidence="4 5" key="1">
    <citation type="journal article" date="2012" name="Int. J. Syst. Evol. Microbiol.">
        <title>Vibrio caribbeanicus sp. nov., isolated from the marine sponge Scleritoderma cyanea.</title>
        <authorList>
            <person name="Hoffmann M."/>
            <person name="Monday S.R."/>
            <person name="Allard M.W."/>
            <person name="Strain E.A."/>
            <person name="Whittaker P."/>
            <person name="Naum M."/>
            <person name="McCarthy P.J."/>
            <person name="Lopez J.V."/>
            <person name="Fischer M."/>
            <person name="Brown E.W."/>
        </authorList>
    </citation>
    <scope>NUCLEOTIDE SEQUENCE [LARGE SCALE GENOMIC DNA]</scope>
    <source>
        <strain evidence="4 5">ATCC BAA-2122</strain>
    </source>
</reference>
<dbReference type="RefSeq" id="WP_009602368.1">
    <property type="nucleotide sequence ID" value="NZ_AEIU01000088.1"/>
</dbReference>
<comment type="caution">
    <text evidence="4">The sequence shown here is derived from an EMBL/GenBank/DDBJ whole genome shotgun (WGS) entry which is preliminary data.</text>
</comment>
<gene>
    <name evidence="4" type="ORF">VIBC2010_17505</name>
</gene>
<dbReference type="GO" id="GO:0016853">
    <property type="term" value="F:isomerase activity"/>
    <property type="evidence" value="ECO:0007669"/>
    <property type="project" value="UniProtKB-KW"/>
</dbReference>
<feature type="active site" evidence="3">
    <location>
        <position position="46"/>
    </location>
</feature>
<keyword evidence="2" id="KW-0413">Isomerase</keyword>
<accession>E3BMM5</accession>
<dbReference type="PIRSF" id="PIRSF016184">
    <property type="entry name" value="PhzC_PhzF"/>
    <property type="match status" value="1"/>
</dbReference>
<dbReference type="NCBIfam" id="TIGR00654">
    <property type="entry name" value="PhzF_family"/>
    <property type="match status" value="1"/>
</dbReference>
<dbReference type="Gene3D" id="3.10.310.10">
    <property type="entry name" value="Diaminopimelate Epimerase, Chain A, domain 1"/>
    <property type="match status" value="2"/>
</dbReference>
<evidence type="ECO:0000313" key="5">
    <source>
        <dbReference type="Proteomes" id="UP000002943"/>
    </source>
</evidence>
<dbReference type="PANTHER" id="PTHR13774:SF17">
    <property type="entry name" value="PHENAZINE BIOSYNTHESIS-LIKE DOMAIN-CONTAINING PROTEIN"/>
    <property type="match status" value="1"/>
</dbReference>
<keyword evidence="5" id="KW-1185">Reference proteome</keyword>
<dbReference type="EMBL" id="AEIU01000088">
    <property type="protein sequence ID" value="EFP95770.1"/>
    <property type="molecule type" value="Genomic_DNA"/>
</dbReference>
<evidence type="ECO:0000256" key="1">
    <source>
        <dbReference type="ARBA" id="ARBA00008270"/>
    </source>
</evidence>
<dbReference type="GO" id="GO:0005737">
    <property type="term" value="C:cytoplasm"/>
    <property type="evidence" value="ECO:0007669"/>
    <property type="project" value="TreeGrafter"/>
</dbReference>
<dbReference type="PANTHER" id="PTHR13774">
    <property type="entry name" value="PHENAZINE BIOSYNTHESIS PROTEIN"/>
    <property type="match status" value="1"/>
</dbReference>
<evidence type="ECO:0000313" key="4">
    <source>
        <dbReference type="EMBL" id="EFP95770.1"/>
    </source>
</evidence>
<name>E3BMM5_9VIBR</name>